<dbReference type="GO" id="GO:0016798">
    <property type="term" value="F:hydrolase activity, acting on glycosyl bonds"/>
    <property type="evidence" value="ECO:0007669"/>
    <property type="project" value="UniProtKB-KW"/>
</dbReference>
<feature type="compositionally biased region" description="Basic and acidic residues" evidence="4">
    <location>
        <begin position="377"/>
        <end position="395"/>
    </location>
</feature>
<dbReference type="Gene3D" id="2.60.40.2810">
    <property type="match status" value="1"/>
</dbReference>
<dbReference type="InterPro" id="IPR050964">
    <property type="entry name" value="Striated_Muscle_Regulatory"/>
</dbReference>
<evidence type="ECO:0000256" key="2">
    <source>
        <dbReference type="ARBA" id="ARBA00023295"/>
    </source>
</evidence>
<name>A0AAJ1BC84_9ACTO</name>
<reference evidence="6" key="1">
    <citation type="submission" date="2022-01" db="EMBL/GenBank/DDBJ databases">
        <title>Collection of gut derived symbiotic bacterial strains cultured from healthy donors.</title>
        <authorList>
            <person name="Lin H."/>
            <person name="Kohout C."/>
            <person name="Waligurski E."/>
            <person name="Pamer E.G."/>
        </authorList>
    </citation>
    <scope>NUCLEOTIDE SEQUENCE</scope>
    <source>
        <strain evidence="6">DFI.7.46</strain>
    </source>
</reference>
<dbReference type="RefSeq" id="WP_238128054.1">
    <property type="nucleotide sequence ID" value="NZ_JAKNHJ010000009.1"/>
</dbReference>
<feature type="region of interest" description="Disordered" evidence="4">
    <location>
        <begin position="362"/>
        <end position="401"/>
    </location>
</feature>
<keyword evidence="2" id="KW-0378">Hydrolase</keyword>
<dbReference type="GO" id="GO:0000272">
    <property type="term" value="P:polysaccharide catabolic process"/>
    <property type="evidence" value="ECO:0007669"/>
    <property type="project" value="UniProtKB-KW"/>
</dbReference>
<dbReference type="SUPFAM" id="SSF49265">
    <property type="entry name" value="Fibronectin type III"/>
    <property type="match status" value="1"/>
</dbReference>
<dbReference type="SMART" id="SM00060">
    <property type="entry name" value="FN3"/>
    <property type="match status" value="2"/>
</dbReference>
<dbReference type="Gene3D" id="2.60.40.10">
    <property type="entry name" value="Immunoglobulins"/>
    <property type="match status" value="2"/>
</dbReference>
<dbReference type="CDD" id="cd00063">
    <property type="entry name" value="FN3"/>
    <property type="match status" value="2"/>
</dbReference>
<dbReference type="Pfam" id="PF17963">
    <property type="entry name" value="Big_9"/>
    <property type="match status" value="7"/>
</dbReference>
<dbReference type="Pfam" id="PF00041">
    <property type="entry name" value="fn3"/>
    <property type="match status" value="1"/>
</dbReference>
<dbReference type="NCBIfam" id="NF012211">
    <property type="entry name" value="tand_rpt_95"/>
    <property type="match status" value="1"/>
</dbReference>
<dbReference type="PANTHER" id="PTHR13817:SF166">
    <property type="entry name" value="NEURONAL IGCAM-RELATED"/>
    <property type="match status" value="1"/>
</dbReference>
<dbReference type="EMBL" id="JAKNHJ010000009">
    <property type="protein sequence ID" value="MCG4617996.1"/>
    <property type="molecule type" value="Genomic_DNA"/>
</dbReference>
<keyword evidence="3" id="KW-0624">Polysaccharide degradation</keyword>
<evidence type="ECO:0000256" key="3">
    <source>
        <dbReference type="ARBA" id="ARBA00023326"/>
    </source>
</evidence>
<dbReference type="InterPro" id="IPR036116">
    <property type="entry name" value="FN3_sf"/>
</dbReference>
<keyword evidence="3" id="KW-0119">Carbohydrate metabolism</keyword>
<keyword evidence="1" id="KW-0677">Repeat</keyword>
<dbReference type="InterPro" id="IPR013783">
    <property type="entry name" value="Ig-like_fold"/>
</dbReference>
<keyword evidence="2" id="KW-0326">Glycosidase</keyword>
<accession>A0AAJ1BC84</accession>
<gene>
    <name evidence="6" type="ORF">L0M99_05755</name>
</gene>
<evidence type="ECO:0000256" key="4">
    <source>
        <dbReference type="SAM" id="MobiDB-lite"/>
    </source>
</evidence>
<evidence type="ECO:0000313" key="6">
    <source>
        <dbReference type="EMBL" id="MCG4617996.1"/>
    </source>
</evidence>
<organism evidence="6 7">
    <name type="scientific">Varibaculum cambriense</name>
    <dbReference type="NCBI Taxonomy" id="184870"/>
    <lineage>
        <taxon>Bacteria</taxon>
        <taxon>Bacillati</taxon>
        <taxon>Actinomycetota</taxon>
        <taxon>Actinomycetes</taxon>
        <taxon>Actinomycetales</taxon>
        <taxon>Actinomycetaceae</taxon>
        <taxon>Varibaculum</taxon>
    </lineage>
</organism>
<feature type="domain" description="Fibronectin type-III" evidence="5">
    <location>
        <begin position="1451"/>
        <end position="1541"/>
    </location>
</feature>
<evidence type="ECO:0000259" key="5">
    <source>
        <dbReference type="PROSITE" id="PS50853"/>
    </source>
</evidence>
<dbReference type="InterPro" id="IPR003961">
    <property type="entry name" value="FN3_dom"/>
</dbReference>
<dbReference type="Proteomes" id="UP001200537">
    <property type="component" value="Unassembled WGS sequence"/>
</dbReference>
<proteinExistence type="predicted"/>
<sequence>MRARMRKVSLAVVTVLSLVLVYLAWQHPGITRAQVDLNDGGIWVTNQSQHLVGHLNFPARTLDGAVRSKAGDFDVTQAGENVNFQNQAASEVAKIDPKKVRLETSSSLDKGEQIAQSGTNLAILDPEAGLLWSGEDILSQERTRAKATVRSLRGAQLAGGDSGAFFLASPTTKELVTVTKEGKLWKDERIEIPQIPVNAQLQVAGIGKQAVAFDSSQGVLFLPSGKRIKVAGSQLALQESGPAKPYALLADQDKLIKVDLNSGSTREIPSGGSAGKPARPAVKAQCVYGAWAGSGKFVRECAGKVYRPTQELERLKTAKTPVFRKNRDLVVLNDTTDGAVWLADKNMELVDNWDEISTMLKKEEEREDSPQITEQIAQKDRQKENTPPVARDDSFGARPGKITTIPVLENDSDTDGDLLTAEVLGQVSQGEVKPVRSGAALRIELPAAASGTIKFTYQAKDGRGGVDTANVTVNVTPEPKNSAPVQKRVPTVVVESGKQIEYNALPAFSDPDGDPVFLSGASSNGDNQVEYRQEGTLVIRNQASGVGKKEVKVLVSDGRQEIPGRVIVDVRAAGNVPPEANGDIAFARAGTTITIRPLANDTDANGDPLTLAGVNIEQTGPQVTPDLAGGTLSFRSDQEGIYYLTYTVSDGPATATGVIRVDVASSGKRGKPVVEDDMAVLPVGGQVLTDVLANDSDPAGEVLVTQAVTVGASSPLRATVMDHSLLNITAPRGLTKAETLKYQVSNGHESAEGVVTVIPVTTQSATTPPTAKPDEAKGRVGDVATVDVLANDRSPVGLTLKVDPKLTTSTPPEAGKFFVTGNQVRFLAKKAGKYNATYTVRDTNQNQASARVSVEIKPANASDNSAPEPRVVTGRAISGQAVRIPVELTNIDPDGDSVSLVGIADAPKMGIVDIGSSWLNYQPISGKIGTDTFTYIVEDRFGKQGTARVQVGVAPAAKLNQNPQANPDQVRVRPNRPLAVAVTANDTDPDGDGVSLIAASLQSPGDSLQVAARENAVVLTTPKKADSYGIEYSIDDGRGGQDTSIATVQVDPFAPLQAPEAADDLVTAKEAGRKVGEPIEVDVLANDIDPDGDGAALTVSCQQNGVTVKGKKLVIPAPSQRQLVLYTVTDQDGLSANAIVNVPGVSEQKPYIDPDTIPVKAKSGETLTVDLASYVITRKARTPHIHSAKAITLGAGFTGGVKMSGDDSFQVSINPEFFGKTSLVMQVSDGKSNDSSALSASLTLPIEVKPSSNRPPVFTPTRIEVAAGDDAVTVNLADMVSDEDGDDPAKMRYRLGALPVGIQASLRGSQLSVSAEAGKAKGDAGYIEVTVEDGSGPTIGKIPVRVVSSTRPLIQVTAIDLEGESGKSVSIDLSRYATNPYPGRPLKTVGSPSIVQGAGQASASGTHLEVIPAASFKGDLVVSFTLQDASGDPDRQVTGTARIRVLSVPDAPTAVSATISESTTATISWIAPAANGTPITSYKVTDSVSGKTVTSRATLVDFPGLEPGKSHSFTVVATNRVGDSKPSGASPAIEVEVTPGAPTNLQGAIGKTAGTATLTWEAPSTNGGSPIDHYVVTVAGGSPQEVKGTKLEVKDLTGGEHAFTVIAVNTKAGPAGTGRFETFASFNESVVSATLERAGSKLARVYLNGVNTPVGDDGSCRPTRVAGNPVADDGTFQFTDPRARTGLKVEYNCDFKYNKGPYKPLSANLGAQKSPQITDMRELESSRTQTGTVIEVDVSGLDTWDSSSLELSVSGKESGGSALADYQYQTQMVDESGWVIMLKDLKPGQTWTITADLKLVPEGTRLSRNNVEVATLQATPDPGSADPGDNDPIESVSYLQNWYQLTPLMPVSKPLWPHLTPLIELPVFPTTGGDCWRYADSQLPLNALGGNLGGNKYLKTSLVGQDLPARETEKEIAI</sequence>
<evidence type="ECO:0000313" key="7">
    <source>
        <dbReference type="Proteomes" id="UP001200537"/>
    </source>
</evidence>
<dbReference type="PANTHER" id="PTHR13817">
    <property type="entry name" value="TITIN"/>
    <property type="match status" value="1"/>
</dbReference>
<protein>
    <submittedName>
        <fullName evidence="6">Ig-like domain-containing protein</fullName>
    </submittedName>
</protein>
<evidence type="ECO:0000256" key="1">
    <source>
        <dbReference type="ARBA" id="ARBA00022737"/>
    </source>
</evidence>
<dbReference type="PROSITE" id="PS50853">
    <property type="entry name" value="FN3"/>
    <property type="match status" value="1"/>
</dbReference>
<comment type="caution">
    <text evidence="6">The sequence shown here is derived from an EMBL/GenBank/DDBJ whole genome shotgun (WGS) entry which is preliminary data.</text>
</comment>